<dbReference type="Proteomes" id="UP000639772">
    <property type="component" value="Unassembled WGS sequence"/>
</dbReference>
<dbReference type="AlphaFoldDB" id="A0A835P9Q3"/>
<keyword evidence="1" id="KW-0472">Membrane</keyword>
<evidence type="ECO:0000259" key="2">
    <source>
        <dbReference type="Pfam" id="PF14364"/>
    </source>
</evidence>
<dbReference type="PANTHER" id="PTHR35762">
    <property type="entry name" value="TRANSMEMBRANE PROTEIN"/>
    <property type="match status" value="1"/>
</dbReference>
<feature type="transmembrane region" description="Helical" evidence="1">
    <location>
        <begin position="12"/>
        <end position="35"/>
    </location>
</feature>
<comment type="caution">
    <text evidence="3">The sequence shown here is derived from an EMBL/GenBank/DDBJ whole genome shotgun (WGS) entry which is preliminary data.</text>
</comment>
<dbReference type="Pfam" id="PF14364">
    <property type="entry name" value="DUF4408"/>
    <property type="match status" value="1"/>
</dbReference>
<dbReference type="InterPro" id="IPR025520">
    <property type="entry name" value="DUF4408"/>
</dbReference>
<protein>
    <recommendedName>
        <fullName evidence="2">DUF4408 domain-containing protein</fullName>
    </recommendedName>
</protein>
<feature type="transmembrane region" description="Helical" evidence="1">
    <location>
        <begin position="47"/>
        <end position="67"/>
    </location>
</feature>
<dbReference type="OrthoDB" id="781735at2759"/>
<dbReference type="PANTHER" id="PTHR35762:SF2">
    <property type="entry name" value="TRANSMEMBRANE PROTEIN"/>
    <property type="match status" value="1"/>
</dbReference>
<gene>
    <name evidence="3" type="ORF">HPP92_028769</name>
</gene>
<dbReference type="EMBL" id="JADCNM010000566">
    <property type="protein sequence ID" value="KAG0446562.1"/>
    <property type="molecule type" value="Genomic_DNA"/>
</dbReference>
<accession>A0A835P9Q3</accession>
<keyword evidence="1" id="KW-0812">Transmembrane</keyword>
<sequence length="154" mass="17921">MRFVPQAKEKLLSRLIQLLLSVFSLGFFLSSPLWLPSTFSILEKAGAIVYSPKCLFLICNVIVMVLVRESKLSKSPNHSDIYEEIVNRNRRLQRPLEMEIIDRREEEVEEEESFRGVEGMEGKGLEELNKRVEDFIARVNRQRMLEARLVGCYS</sequence>
<name>A0A835P9Q3_VANPL</name>
<reference evidence="3 4" key="1">
    <citation type="journal article" date="2020" name="Nat. Food">
        <title>A phased Vanilla planifolia genome enables genetic improvement of flavour and production.</title>
        <authorList>
            <person name="Hasing T."/>
            <person name="Tang H."/>
            <person name="Brym M."/>
            <person name="Khazi F."/>
            <person name="Huang T."/>
            <person name="Chambers A.H."/>
        </authorList>
    </citation>
    <scope>NUCLEOTIDE SEQUENCE [LARGE SCALE GENOMIC DNA]</scope>
    <source>
        <tissue evidence="3">Leaf</tissue>
    </source>
</reference>
<keyword evidence="1" id="KW-1133">Transmembrane helix</keyword>
<organism evidence="3 4">
    <name type="scientific">Vanilla planifolia</name>
    <name type="common">Vanilla</name>
    <dbReference type="NCBI Taxonomy" id="51239"/>
    <lineage>
        <taxon>Eukaryota</taxon>
        <taxon>Viridiplantae</taxon>
        <taxon>Streptophyta</taxon>
        <taxon>Embryophyta</taxon>
        <taxon>Tracheophyta</taxon>
        <taxon>Spermatophyta</taxon>
        <taxon>Magnoliopsida</taxon>
        <taxon>Liliopsida</taxon>
        <taxon>Asparagales</taxon>
        <taxon>Orchidaceae</taxon>
        <taxon>Vanilloideae</taxon>
        <taxon>Vanilleae</taxon>
        <taxon>Vanilla</taxon>
    </lineage>
</organism>
<feature type="domain" description="DUF4408" evidence="2">
    <location>
        <begin position="49"/>
        <end position="72"/>
    </location>
</feature>
<evidence type="ECO:0000256" key="1">
    <source>
        <dbReference type="SAM" id="Phobius"/>
    </source>
</evidence>
<proteinExistence type="predicted"/>
<evidence type="ECO:0000313" key="4">
    <source>
        <dbReference type="Proteomes" id="UP000639772"/>
    </source>
</evidence>
<evidence type="ECO:0000313" key="3">
    <source>
        <dbReference type="EMBL" id="KAG0446562.1"/>
    </source>
</evidence>